<reference evidence="2 5" key="2">
    <citation type="journal article" date="2019" name="Emerg. Microbes Infect.">
        <title>Comprehensive subspecies identification of 175 nontuberculous mycobacteria species based on 7547 genomic profiles.</title>
        <authorList>
            <person name="Matsumoto Y."/>
            <person name="Kinjo T."/>
            <person name="Motooka D."/>
            <person name="Nabeya D."/>
            <person name="Jung N."/>
            <person name="Uechi K."/>
            <person name="Horii T."/>
            <person name="Iida T."/>
            <person name="Fujita J."/>
            <person name="Nakamura S."/>
        </authorList>
    </citation>
    <scope>NUCLEOTIDE SEQUENCE [LARGE SCALE GENOMIC DNA]</scope>
    <source>
        <strain evidence="2 5">JCM 6377</strain>
    </source>
</reference>
<dbReference type="RefSeq" id="WP_097944425.1">
    <property type="nucleotide sequence ID" value="NZ_BLKS01000001.1"/>
</dbReference>
<dbReference type="AlphaFoldDB" id="A0A2A7MP42"/>
<reference evidence="3 4" key="1">
    <citation type="submission" date="2017-10" db="EMBL/GenBank/DDBJ databases">
        <title>The new phylogeny of genus Mycobacterium.</title>
        <authorList>
            <person name="Tortoli E."/>
            <person name="Trovato A."/>
            <person name="Cirillo D.M."/>
        </authorList>
    </citation>
    <scope>NUCLEOTIDE SEQUENCE [LARGE SCALE GENOMIC DNA]</scope>
    <source>
        <strain evidence="3 4">CCUG37673</strain>
    </source>
</reference>
<proteinExistence type="predicted"/>
<evidence type="ECO:0000313" key="4">
    <source>
        <dbReference type="Proteomes" id="UP000220914"/>
    </source>
</evidence>
<evidence type="ECO:0000313" key="2">
    <source>
        <dbReference type="EMBL" id="GFG50770.1"/>
    </source>
</evidence>
<keyword evidence="4" id="KW-1185">Reference proteome</keyword>
<evidence type="ECO:0000313" key="3">
    <source>
        <dbReference type="EMBL" id="PEG33562.1"/>
    </source>
</evidence>
<feature type="region of interest" description="Disordered" evidence="1">
    <location>
        <begin position="90"/>
        <end position="110"/>
    </location>
</feature>
<organism evidence="3 4">
    <name type="scientific">Mycolicibacterium agri</name>
    <name type="common">Mycobacterium agri</name>
    <dbReference type="NCBI Taxonomy" id="36811"/>
    <lineage>
        <taxon>Bacteria</taxon>
        <taxon>Bacillati</taxon>
        <taxon>Actinomycetota</taxon>
        <taxon>Actinomycetes</taxon>
        <taxon>Mycobacteriales</taxon>
        <taxon>Mycobacteriaceae</taxon>
        <taxon>Mycolicibacterium</taxon>
    </lineage>
</organism>
<evidence type="ECO:0000256" key="1">
    <source>
        <dbReference type="SAM" id="MobiDB-lite"/>
    </source>
</evidence>
<protein>
    <submittedName>
        <fullName evidence="3">Uncharacterized protein</fullName>
    </submittedName>
</protein>
<dbReference type="OrthoDB" id="3989267at2"/>
<dbReference type="Proteomes" id="UP000465302">
    <property type="component" value="Unassembled WGS sequence"/>
</dbReference>
<dbReference type="Proteomes" id="UP000220914">
    <property type="component" value="Unassembled WGS sequence"/>
</dbReference>
<accession>A0A2A7MP42</accession>
<gene>
    <name evidence="3" type="ORF">CQY20_30080</name>
    <name evidence="2" type="ORF">MAGR_22110</name>
</gene>
<reference evidence="2" key="3">
    <citation type="submission" date="2020-02" db="EMBL/GenBank/DDBJ databases">
        <authorList>
            <person name="Matsumoto Y."/>
            <person name="Motooka D."/>
            <person name="Nakamura S."/>
        </authorList>
    </citation>
    <scope>NUCLEOTIDE SEQUENCE</scope>
    <source>
        <strain evidence="2">JCM 6377</strain>
    </source>
</reference>
<sequence>MALDTPLNTRQLDVLRWVGDGCPDGRWTNSGYKATAAALQNRRLVTVSKRGGWKATIEPAGVYYLKHGDYPTDHFPNKRRSYSRAIRLAHSEQGNPQRSLTRPGPDDPTPTRKLLQDIIDAGGVLELNTKGDDTNYGNLVAIINRRQMAPDGQQVILMDGVSYYHKVLRLSSVAEWKTLPPAEVMAAERIGRWHPAVAALRSENRLSSIEPRQRQRVLRLLHALAREAEARGYSVQEPPKREPRGYGYHDRDQLSGFLIVGVAPIKCSVGITQLKDKVPHEATIKELERAKRESWYRIPTHDYVPSERLSITLNTDSRYSSEVSWSDTKTISLESRLPDVMTLFERWALIHTERTEAERLAEIAKHKRIERENELAHQAYVQHKLGERLIADLEDWELAARLRDYLAAMAEHIERITDDEQRAAAVEWLQWCKQYMAKRDPFTKPIRQPKIKPPGYAEVQEFRTRLGFGSRIWTSAARAPRVTICLVTPTST</sequence>
<dbReference type="EMBL" id="BLKS01000001">
    <property type="protein sequence ID" value="GFG50770.1"/>
    <property type="molecule type" value="Genomic_DNA"/>
</dbReference>
<evidence type="ECO:0000313" key="5">
    <source>
        <dbReference type="Proteomes" id="UP000465302"/>
    </source>
</evidence>
<comment type="caution">
    <text evidence="3">The sequence shown here is derived from an EMBL/GenBank/DDBJ whole genome shotgun (WGS) entry which is preliminary data.</text>
</comment>
<dbReference type="EMBL" id="PDCP01000104">
    <property type="protein sequence ID" value="PEG33562.1"/>
    <property type="molecule type" value="Genomic_DNA"/>
</dbReference>
<name>A0A2A7MP42_MYCAG</name>